<dbReference type="Proteomes" id="UP000053317">
    <property type="component" value="Unassembled WGS sequence"/>
</dbReference>
<keyword evidence="2" id="KW-0067">ATP-binding</keyword>
<dbReference type="AlphaFoldDB" id="A0A0G2ECK6"/>
<keyword evidence="5" id="KW-1185">Reference proteome</keyword>
<sequence>MADNLGCMSQSLYSVSIYDTLGPDTAQYIINHAELTCVAASLPKIPALLKIKSNCPSLKIIVSLDPLDAGEPTGNSKRDILRQMAEDVDIQIYTLDEIEAIGAALNRPYNPPTADDVVTINYTSGTTGNPKGVILTHRNAVAAASNASVGTNHGTEEIICSFLPLAHIFARMAEAAGLWGGIQIGYFHGDTLGLLDDLKILKPTLLIVVPRLLNRFGGGIKAASIDAPGFKGALSRQALSTKLTNLNDPVNPTNKHMFYDRIWSRKVRQQMGMDRIKALVSGAAPLDGSMQQFLRASWGAVVAQGYGMTESYASTMVQMVDDFSTGNLGGMLPGAEACLQSIPDMEYYVTDKPFPRGEILLRGHTIFKGYLKDDEETAKSFTEDGWFKTGDVGAIDAQGRFKVIDRKKNVLKLAQGEYIAPERIEGVYLTACNYLAVAFVHGDSDKTFPVAMFGIQPDVFATWASKVLGHSISETDIEALKRAIKDPKVVAAVRKDVDRAGRKAKFAGFERVRGIKLYLDPFSIENDLMTPTLKLKRPKVVKAFRQDLDELYAGAEEKDQKVKARL</sequence>
<dbReference type="Pfam" id="PF00501">
    <property type="entry name" value="AMP-binding"/>
    <property type="match status" value="1"/>
</dbReference>
<dbReference type="GO" id="GO:0031957">
    <property type="term" value="F:very long-chain fatty acid-CoA ligase activity"/>
    <property type="evidence" value="ECO:0007669"/>
    <property type="project" value="EnsemblFungi"/>
</dbReference>
<name>A0A0G2ECK6_PHACM</name>
<dbReference type="GO" id="GO:0031956">
    <property type="term" value="F:medium-chain fatty acid-CoA ligase activity"/>
    <property type="evidence" value="ECO:0007669"/>
    <property type="project" value="EnsemblFungi"/>
</dbReference>
<protein>
    <submittedName>
        <fullName evidence="4">Putative amp-binding enzyme</fullName>
    </submittedName>
</protein>
<comment type="caution">
    <text evidence="4">The sequence shown here is derived from an EMBL/GenBank/DDBJ whole genome shotgun (WGS) entry which is preliminary data.</text>
</comment>
<feature type="domain" description="AMP-dependent synthetase/ligase" evidence="3">
    <location>
        <begin position="5"/>
        <end position="371"/>
    </location>
</feature>
<dbReference type="InterPro" id="IPR000873">
    <property type="entry name" value="AMP-dep_synth/lig_dom"/>
</dbReference>
<dbReference type="GO" id="GO:0006635">
    <property type="term" value="P:fatty acid beta-oxidation"/>
    <property type="evidence" value="ECO:0007669"/>
    <property type="project" value="EnsemblFungi"/>
</dbReference>
<evidence type="ECO:0000256" key="2">
    <source>
        <dbReference type="ARBA" id="ARBA00022840"/>
    </source>
</evidence>
<dbReference type="OrthoDB" id="1700726at2759"/>
<dbReference type="GO" id="GO:0005777">
    <property type="term" value="C:peroxisome"/>
    <property type="evidence" value="ECO:0007669"/>
    <property type="project" value="EnsemblFungi"/>
</dbReference>
<dbReference type="GO" id="GO:0042760">
    <property type="term" value="P:very long-chain fatty acid catabolic process"/>
    <property type="evidence" value="ECO:0007669"/>
    <property type="project" value="EnsemblFungi"/>
</dbReference>
<evidence type="ECO:0000256" key="1">
    <source>
        <dbReference type="ARBA" id="ARBA00022741"/>
    </source>
</evidence>
<dbReference type="GO" id="GO:0005524">
    <property type="term" value="F:ATP binding"/>
    <property type="evidence" value="ECO:0007669"/>
    <property type="project" value="UniProtKB-KW"/>
</dbReference>
<organism evidence="4 5">
    <name type="scientific">Phaeomoniella chlamydospora</name>
    <name type="common">Phaeoacremonium chlamydosporum</name>
    <dbReference type="NCBI Taxonomy" id="158046"/>
    <lineage>
        <taxon>Eukaryota</taxon>
        <taxon>Fungi</taxon>
        <taxon>Dikarya</taxon>
        <taxon>Ascomycota</taxon>
        <taxon>Pezizomycotina</taxon>
        <taxon>Eurotiomycetes</taxon>
        <taxon>Chaetothyriomycetidae</taxon>
        <taxon>Phaeomoniellales</taxon>
        <taxon>Phaeomoniellaceae</taxon>
        <taxon>Phaeomoniella</taxon>
    </lineage>
</organism>
<dbReference type="InterPro" id="IPR042099">
    <property type="entry name" value="ANL_N_sf"/>
</dbReference>
<dbReference type="PANTHER" id="PTHR43272:SF33">
    <property type="entry name" value="AMP-BINDING DOMAIN-CONTAINING PROTEIN-RELATED"/>
    <property type="match status" value="1"/>
</dbReference>
<accession>A0A0G2ECK6</accession>
<dbReference type="GO" id="GO:0004467">
    <property type="term" value="F:long-chain fatty acid-CoA ligase activity"/>
    <property type="evidence" value="ECO:0007669"/>
    <property type="project" value="EnsemblFungi"/>
</dbReference>
<reference evidence="4 5" key="1">
    <citation type="submission" date="2015-05" db="EMBL/GenBank/DDBJ databases">
        <title>Distinctive expansion of gene families associated with plant cell wall degradation and secondary metabolism in the genomes of grapevine trunk pathogens.</title>
        <authorList>
            <person name="Lawrence D.P."/>
            <person name="Travadon R."/>
            <person name="Rolshausen P.E."/>
            <person name="Baumgartner K."/>
        </authorList>
    </citation>
    <scope>NUCLEOTIDE SEQUENCE [LARGE SCALE GENOMIC DNA]</scope>
    <source>
        <strain evidence="4">UCRPC4</strain>
    </source>
</reference>
<dbReference type="EMBL" id="LCWF01000103">
    <property type="protein sequence ID" value="KKY20001.1"/>
    <property type="molecule type" value="Genomic_DNA"/>
</dbReference>
<dbReference type="SUPFAM" id="SSF56801">
    <property type="entry name" value="Acetyl-CoA synthetase-like"/>
    <property type="match status" value="1"/>
</dbReference>
<dbReference type="InterPro" id="IPR020845">
    <property type="entry name" value="AMP-binding_CS"/>
</dbReference>
<evidence type="ECO:0000313" key="5">
    <source>
        <dbReference type="Proteomes" id="UP000053317"/>
    </source>
</evidence>
<evidence type="ECO:0000313" key="4">
    <source>
        <dbReference type="EMBL" id="KKY20001.1"/>
    </source>
</evidence>
<keyword evidence="1" id="KW-0547">Nucleotide-binding</keyword>
<evidence type="ECO:0000259" key="3">
    <source>
        <dbReference type="Pfam" id="PF00501"/>
    </source>
</evidence>
<proteinExistence type="predicted"/>
<dbReference type="GO" id="GO:0015916">
    <property type="term" value="P:fatty-acyl-CoA transport"/>
    <property type="evidence" value="ECO:0007669"/>
    <property type="project" value="EnsemblFungi"/>
</dbReference>
<dbReference type="Gene3D" id="3.40.50.12780">
    <property type="entry name" value="N-terminal domain of ligase-like"/>
    <property type="match status" value="1"/>
</dbReference>
<reference evidence="4 5" key="2">
    <citation type="submission" date="2015-05" db="EMBL/GenBank/DDBJ databases">
        <authorList>
            <person name="Morales-Cruz A."/>
            <person name="Amrine K.C."/>
            <person name="Cantu D."/>
        </authorList>
    </citation>
    <scope>NUCLEOTIDE SEQUENCE [LARGE SCALE GENOMIC DNA]</scope>
    <source>
        <strain evidence="4">UCRPC4</strain>
    </source>
</reference>
<dbReference type="GO" id="GO:0015910">
    <property type="term" value="P:long-chain fatty acid import into peroxisome"/>
    <property type="evidence" value="ECO:0007669"/>
    <property type="project" value="EnsemblFungi"/>
</dbReference>
<dbReference type="GO" id="GO:0005783">
    <property type="term" value="C:endoplasmic reticulum"/>
    <property type="evidence" value="ECO:0007669"/>
    <property type="project" value="TreeGrafter"/>
</dbReference>
<gene>
    <name evidence="4" type="ORF">UCRPC4_g04324</name>
</gene>
<dbReference type="PANTHER" id="PTHR43272">
    <property type="entry name" value="LONG-CHAIN-FATTY-ACID--COA LIGASE"/>
    <property type="match status" value="1"/>
</dbReference>
<dbReference type="PROSITE" id="PS00455">
    <property type="entry name" value="AMP_BINDING"/>
    <property type="match status" value="1"/>
</dbReference>
<dbReference type="GO" id="GO:0016020">
    <property type="term" value="C:membrane"/>
    <property type="evidence" value="ECO:0007669"/>
    <property type="project" value="TreeGrafter"/>
</dbReference>